<accession>A0A1H9DAH8</accession>
<dbReference type="OrthoDB" id="9809434at2"/>
<dbReference type="STRING" id="355243.SAMN03080615_00445"/>
<proteinExistence type="predicted"/>
<dbReference type="GO" id="GO:0003677">
    <property type="term" value="F:DNA binding"/>
    <property type="evidence" value="ECO:0007669"/>
    <property type="project" value="InterPro"/>
</dbReference>
<evidence type="ECO:0000313" key="1">
    <source>
        <dbReference type="EMBL" id="SEQ10542.1"/>
    </source>
</evidence>
<dbReference type="EMBL" id="FOGB01000001">
    <property type="protein sequence ID" value="SEQ10542.1"/>
    <property type="molecule type" value="Genomic_DNA"/>
</dbReference>
<dbReference type="InterPro" id="IPR010982">
    <property type="entry name" value="Lambda_DNA-bd_dom_sf"/>
</dbReference>
<name>A0A1H9DAH8_9GAMM</name>
<dbReference type="AlphaFoldDB" id="A0A1H9DAH8"/>
<dbReference type="RefSeq" id="WP_091353319.1">
    <property type="nucleotide sequence ID" value="NZ_AP025284.1"/>
</dbReference>
<organism evidence="1 2">
    <name type="scientific">Amphritea atlantica</name>
    <dbReference type="NCBI Taxonomy" id="355243"/>
    <lineage>
        <taxon>Bacteria</taxon>
        <taxon>Pseudomonadati</taxon>
        <taxon>Pseudomonadota</taxon>
        <taxon>Gammaproteobacteria</taxon>
        <taxon>Oceanospirillales</taxon>
        <taxon>Oceanospirillaceae</taxon>
        <taxon>Amphritea</taxon>
    </lineage>
</organism>
<sequence>MTNQYLGSGFDDFLEEEDILEECTAEAMKRVIAWEIQQALAETQLTKARFAIEMHSSRSQVDRLLDPANTSLSLKTLAAAAQIIGKQVNISFTDIPTAKEGEEIRKTYKQQTSRA</sequence>
<protein>
    <submittedName>
        <fullName evidence="1">Helix-turn-helix domain-containing protein</fullName>
    </submittedName>
</protein>
<gene>
    <name evidence="1" type="ORF">SAMN03080615_00445</name>
</gene>
<reference evidence="2" key="1">
    <citation type="submission" date="2016-10" db="EMBL/GenBank/DDBJ databases">
        <authorList>
            <person name="Varghese N."/>
            <person name="Submissions S."/>
        </authorList>
    </citation>
    <scope>NUCLEOTIDE SEQUENCE [LARGE SCALE GENOMIC DNA]</scope>
    <source>
        <strain evidence="2">DSM 18887</strain>
    </source>
</reference>
<dbReference type="Proteomes" id="UP000198749">
    <property type="component" value="Unassembled WGS sequence"/>
</dbReference>
<evidence type="ECO:0000313" key="2">
    <source>
        <dbReference type="Proteomes" id="UP000198749"/>
    </source>
</evidence>
<keyword evidence="2" id="KW-1185">Reference proteome</keyword>
<dbReference type="SUPFAM" id="SSF47413">
    <property type="entry name" value="lambda repressor-like DNA-binding domains"/>
    <property type="match status" value="1"/>
</dbReference>
<dbReference type="Gene3D" id="1.10.260.40">
    <property type="entry name" value="lambda repressor-like DNA-binding domains"/>
    <property type="match status" value="1"/>
</dbReference>